<evidence type="ECO:0000256" key="1">
    <source>
        <dbReference type="ARBA" id="ARBA00023002"/>
    </source>
</evidence>
<dbReference type="InterPro" id="IPR050740">
    <property type="entry name" value="Aldehyde_DH_Superfamily"/>
</dbReference>
<dbReference type="InterPro" id="IPR016163">
    <property type="entry name" value="Ald_DH_C"/>
</dbReference>
<dbReference type="SUPFAM" id="SSF53720">
    <property type="entry name" value="ALDH-like"/>
    <property type="match status" value="1"/>
</dbReference>
<dbReference type="InterPro" id="IPR015590">
    <property type="entry name" value="Aldehyde_DH_dom"/>
</dbReference>
<dbReference type="Proteomes" id="UP001501594">
    <property type="component" value="Unassembled WGS sequence"/>
</dbReference>
<comment type="caution">
    <text evidence="3">The sequence shown here is derived from an EMBL/GenBank/DDBJ whole genome shotgun (WGS) entry which is preliminary data.</text>
</comment>
<sequence>MSDLDPLLARSRAAAAVAAATPDADRARWLDAAADALDDHAAELVPLADDETRLGTARLTGELARTTAQLRLFGGALREGSLLEATVDHADPAAIPPHGDLRRLLVPLGVVAVFAASNFPFAFSVAGGDTASALAVGCSVVVKVHEGHPILSRRVAALLREALDAAGAPADLVTTVETQDDGIALVEHPVTAAVGFTGSVRGGRALFDRAVRRPVPIPFYGELGSLNPVVVTEAAAGARGAELAQGLAASFTLGAGQFCTKPGVVFIPAGAFDGFTAAVSAAIPGTAATLLTDSIRAGFPRGVAELAGARGVDVVSGDPAQDPASGGATPVLLATDVAAVLARPELLLEECFGPVTLLVRYRGHSDLLAGIAAVPGSLTATLHSEAGDDVGEVVAVLRERAGRLLFAGWPTGVAVTWSQQHGGPYPATTSIHTSVGVTAARRFQRPLAFQDAPAAILPEALRDGNPLGIVRRVDGVLGRA</sequence>
<proteinExistence type="predicted"/>
<evidence type="ECO:0000313" key="3">
    <source>
        <dbReference type="EMBL" id="GAA4267284.1"/>
    </source>
</evidence>
<dbReference type="Pfam" id="PF00171">
    <property type="entry name" value="Aldedh"/>
    <property type="match status" value="1"/>
</dbReference>
<protein>
    <submittedName>
        <fullName evidence="3">Aldehyde dehydrogenase (NADP(+))</fullName>
    </submittedName>
</protein>
<dbReference type="InterPro" id="IPR016161">
    <property type="entry name" value="Ald_DH/histidinol_DH"/>
</dbReference>
<dbReference type="PANTHER" id="PTHR43353:SF3">
    <property type="entry name" value="ALDEHYDE DEHYDROGENASE-RELATED"/>
    <property type="match status" value="1"/>
</dbReference>
<dbReference type="Gene3D" id="3.40.605.10">
    <property type="entry name" value="Aldehyde Dehydrogenase, Chain A, domain 1"/>
    <property type="match status" value="1"/>
</dbReference>
<dbReference type="EMBL" id="BAABAU010000004">
    <property type="protein sequence ID" value="GAA4267284.1"/>
    <property type="molecule type" value="Genomic_DNA"/>
</dbReference>
<keyword evidence="4" id="KW-1185">Reference proteome</keyword>
<dbReference type="Gene3D" id="3.40.309.10">
    <property type="entry name" value="Aldehyde Dehydrogenase, Chain A, domain 2"/>
    <property type="match status" value="1"/>
</dbReference>
<organism evidence="3 4">
    <name type="scientific">Frondihabitans peucedani</name>
    <dbReference type="NCBI Taxonomy" id="598626"/>
    <lineage>
        <taxon>Bacteria</taxon>
        <taxon>Bacillati</taxon>
        <taxon>Actinomycetota</taxon>
        <taxon>Actinomycetes</taxon>
        <taxon>Micrococcales</taxon>
        <taxon>Microbacteriaceae</taxon>
        <taxon>Frondihabitans</taxon>
    </lineage>
</organism>
<evidence type="ECO:0000313" key="4">
    <source>
        <dbReference type="Proteomes" id="UP001501594"/>
    </source>
</evidence>
<gene>
    <name evidence="3" type="ORF">GCM10022256_28960</name>
</gene>
<evidence type="ECO:0000259" key="2">
    <source>
        <dbReference type="Pfam" id="PF00171"/>
    </source>
</evidence>
<accession>A0ABP8E5C7</accession>
<dbReference type="PANTHER" id="PTHR43353">
    <property type="entry name" value="SUCCINATE-SEMIALDEHYDE DEHYDROGENASE, MITOCHONDRIAL"/>
    <property type="match status" value="1"/>
</dbReference>
<name>A0ABP8E5C7_9MICO</name>
<keyword evidence="1" id="KW-0560">Oxidoreductase</keyword>
<reference evidence="4" key="1">
    <citation type="journal article" date="2019" name="Int. J. Syst. Evol. Microbiol.">
        <title>The Global Catalogue of Microorganisms (GCM) 10K type strain sequencing project: providing services to taxonomists for standard genome sequencing and annotation.</title>
        <authorList>
            <consortium name="The Broad Institute Genomics Platform"/>
            <consortium name="The Broad Institute Genome Sequencing Center for Infectious Disease"/>
            <person name="Wu L."/>
            <person name="Ma J."/>
        </authorList>
    </citation>
    <scope>NUCLEOTIDE SEQUENCE [LARGE SCALE GENOMIC DNA]</scope>
    <source>
        <strain evidence="4">JCM 17442</strain>
    </source>
</reference>
<feature type="domain" description="Aldehyde dehydrogenase" evidence="2">
    <location>
        <begin position="3"/>
        <end position="414"/>
    </location>
</feature>
<dbReference type="RefSeq" id="WP_344797440.1">
    <property type="nucleotide sequence ID" value="NZ_BAABAU010000004.1"/>
</dbReference>
<dbReference type="InterPro" id="IPR016162">
    <property type="entry name" value="Ald_DH_N"/>
</dbReference>